<feature type="compositionally biased region" description="Low complexity" evidence="1">
    <location>
        <begin position="616"/>
        <end position="630"/>
    </location>
</feature>
<feature type="region of interest" description="Disordered" evidence="1">
    <location>
        <begin position="462"/>
        <end position="497"/>
    </location>
</feature>
<evidence type="ECO:0000313" key="2">
    <source>
        <dbReference type="EMBL" id="GIM08266.1"/>
    </source>
</evidence>
<feature type="region of interest" description="Disordered" evidence="1">
    <location>
        <begin position="43"/>
        <end position="65"/>
    </location>
</feature>
<accession>A0A8J4LSL5</accession>
<feature type="region of interest" description="Disordered" evidence="1">
    <location>
        <begin position="758"/>
        <end position="823"/>
    </location>
</feature>
<feature type="region of interest" description="Disordered" evidence="1">
    <location>
        <begin position="589"/>
        <end position="636"/>
    </location>
</feature>
<proteinExistence type="predicted"/>
<protein>
    <submittedName>
        <fullName evidence="2">Uncharacterized protein</fullName>
    </submittedName>
</protein>
<feature type="region of interest" description="Disordered" evidence="1">
    <location>
        <begin position="402"/>
        <end position="429"/>
    </location>
</feature>
<feature type="compositionally biased region" description="Gly residues" evidence="1">
    <location>
        <begin position="1136"/>
        <end position="1152"/>
    </location>
</feature>
<feature type="region of interest" description="Disordered" evidence="1">
    <location>
        <begin position="541"/>
        <end position="570"/>
    </location>
</feature>
<feature type="region of interest" description="Disordered" evidence="1">
    <location>
        <begin position="984"/>
        <end position="1060"/>
    </location>
</feature>
<evidence type="ECO:0000313" key="3">
    <source>
        <dbReference type="Proteomes" id="UP000722791"/>
    </source>
</evidence>
<feature type="non-terminal residue" evidence="2">
    <location>
        <position position="1"/>
    </location>
</feature>
<feature type="compositionally biased region" description="Low complexity" evidence="1">
    <location>
        <begin position="1050"/>
        <end position="1060"/>
    </location>
</feature>
<gene>
    <name evidence="2" type="ORF">Vretimale_12246</name>
</gene>
<feature type="region of interest" description="Disordered" evidence="1">
    <location>
        <begin position="147"/>
        <end position="175"/>
    </location>
</feature>
<feature type="region of interest" description="Disordered" evidence="1">
    <location>
        <begin position="1136"/>
        <end position="1164"/>
    </location>
</feature>
<feature type="compositionally biased region" description="Gly residues" evidence="1">
    <location>
        <begin position="47"/>
        <end position="57"/>
    </location>
</feature>
<name>A0A8J4LSL5_9CHLO</name>
<evidence type="ECO:0000256" key="1">
    <source>
        <dbReference type="SAM" id="MobiDB-lite"/>
    </source>
</evidence>
<comment type="caution">
    <text evidence="2">The sequence shown here is derived from an EMBL/GenBank/DDBJ whole genome shotgun (WGS) entry which is preliminary data.</text>
</comment>
<organism evidence="2 3">
    <name type="scientific">Volvox reticuliferus</name>
    <dbReference type="NCBI Taxonomy" id="1737510"/>
    <lineage>
        <taxon>Eukaryota</taxon>
        <taxon>Viridiplantae</taxon>
        <taxon>Chlorophyta</taxon>
        <taxon>core chlorophytes</taxon>
        <taxon>Chlorophyceae</taxon>
        <taxon>CS clade</taxon>
        <taxon>Chlamydomonadales</taxon>
        <taxon>Volvocaceae</taxon>
        <taxon>Volvox</taxon>
    </lineage>
</organism>
<feature type="compositionally biased region" description="Polar residues" evidence="1">
    <location>
        <begin position="541"/>
        <end position="551"/>
    </location>
</feature>
<dbReference type="Proteomes" id="UP000722791">
    <property type="component" value="Unassembled WGS sequence"/>
</dbReference>
<sequence length="1192" mass="119205">FQLPRSALIRAASSHDLRTTATAAAAAAAAAATAAAAAAAAIRSPRGSGGGNSGGDGAAAAQRSQPELVDKPLQEHHSQDNAGNVADGRLPEVAMDRVESWMQWQASATGGSSPPALVTCIPGGGGGHGGVVRAASKNDQAGVAAATGNGCRNNLPVPGTQPLQPPPPSTPLNRNCSAGSSSYSCSYEFGHGAHTMQTAATGCTWAGELGRGSGDGSGFAVHGGNSDITPEHVLQFHDGDACAVVGVGGTQPRLLPGGVLDLAPPLWPLQLPLSLEPLSSVPRTQAATPATVAGLSGGDAGRQGDMAVSGSGWGCLQERTRNGSHGVSSYPCRTKGRGLADGAAAPPNADCDAADTTGGEAFIPNPFIELEVGAGMGGNAEPEALLTPVPIPPSPPTILLQQQQQQKQRRNVSRQVARGAGNDCRGGGNHKRAIGSAALQALLSAGVPPQLLRALLAHTAGSGSSYEESCSRDARSGVVADIPPPSTPEHAPAPQSHRNVQVTADLDDSRTAAPASLDVAAGEGRWHQPHQALLPLPARQTQLQKAQLPTSSPHPAAHRPPHNNPHCPYHVSNHLQLQQLQVRQQLLPYTDQAPPPGHASAGVAASPLNPPPAPAPASAAAAAAAPDPAALDPPPRTWKDAAVASILRHLARPPQAPFAVHRPLQPAPTQLQTSKSHAAAVNAAASNSMISHGDCGAFLSPGSVGGRAEQEGYPPTTSSVRQEHSLISASTCRDSTLPPRPGPAVAEECLEGRHVRPPEERPLIAPPFRQTQPAPTDHGFGAALTVVTQPEPADPSAAAKEDEAAERAPQPVAASPGGEEGSSNRLFWVGGQLHGLGGALLDFLHAPPVTASSIRSLLLSQRQQQQNCAAAAVAAVAPAKSGGGGSGSCLDSAGGTSAPRGFTAAAETHVTPAVGGANFTLVADSADDAMAVVRPGAAPAGDCRRSDAASKLWAMGTQPDVWLGAFDFGGNGVSVGTGWSGGTVQRSLTAPSPSSPPMDPCDIGGRGGAVQRSLTVPLPSSPPMAKLQPFPGPYKRPREDSSGSSGGGAPDVTAPDVAAPTSHDASAALVAAITDLEVPGSGAVPMCIDDPTDGVRSTTTLVAEQELGRGSGAGGSGNGSEGLPSAATHLDVDGGGCGGRGGGGGGGAGSGWRRGEGSAAAMRTHPDKKTRLLYGVYGIGGGGGGGCGEAPA</sequence>
<dbReference type="AlphaFoldDB" id="A0A8J4LSL5"/>
<dbReference type="EMBL" id="BNCQ01000027">
    <property type="protein sequence ID" value="GIM08266.1"/>
    <property type="molecule type" value="Genomic_DNA"/>
</dbReference>
<reference evidence="2" key="1">
    <citation type="journal article" date="2021" name="Proc. Natl. Acad. Sci. U.S.A.">
        <title>Three genomes in the algal genus Volvox reveal the fate of a haploid sex-determining region after a transition to homothallism.</title>
        <authorList>
            <person name="Yamamoto K."/>
            <person name="Hamaji T."/>
            <person name="Kawai-Toyooka H."/>
            <person name="Matsuzaki R."/>
            <person name="Takahashi F."/>
            <person name="Nishimura Y."/>
            <person name="Kawachi M."/>
            <person name="Noguchi H."/>
            <person name="Minakuchi Y."/>
            <person name="Umen J.G."/>
            <person name="Toyoda A."/>
            <person name="Nozaki H."/>
        </authorList>
    </citation>
    <scope>NUCLEOTIDE SEQUENCE</scope>
    <source>
        <strain evidence="2">NIES-3785</strain>
    </source>
</reference>